<gene>
    <name evidence="2" type="ORF">CCH79_00014791</name>
</gene>
<dbReference type="Proteomes" id="UP000250572">
    <property type="component" value="Unassembled WGS sequence"/>
</dbReference>
<sequence length="260" mass="30703">MQKPMVYHLNNELFDIFQQEIKELHQEVEAITMEKFNTERDSAKREAIKNPLQFSSHCEGLKKVSTEHSVEIKVRGEDIPYLDVRQLQEMLQRERKLRIQAEKENLDQFKCTEAFFEMMEQELKTERERRAQIEADKQEAVEIAEQLIIKLADIENMSKEGPTEITSGDRDKIQLELQKLEKTIQEEKALRVQAENFLEILDQELKTEQELRAQIESDKQEAVEIAEHLFKKLEDVEKTSKKTPCEITLDDENKTQLELQ</sequence>
<dbReference type="EMBL" id="NHOQ01000749">
    <property type="protein sequence ID" value="PWA28713.1"/>
    <property type="molecule type" value="Genomic_DNA"/>
</dbReference>
<keyword evidence="3" id="KW-1185">Reference proteome</keyword>
<comment type="caution">
    <text evidence="2">The sequence shown here is derived from an EMBL/GenBank/DDBJ whole genome shotgun (WGS) entry which is preliminary data.</text>
</comment>
<reference evidence="2 3" key="1">
    <citation type="journal article" date="2018" name="G3 (Bethesda)">
        <title>A High-Quality Reference Genome for the Invasive Mosquitofish Gambusia affinis Using a Chicago Library.</title>
        <authorList>
            <person name="Hoffberg S.L."/>
            <person name="Troendle N.J."/>
            <person name="Glenn T.C."/>
            <person name="Mahmud O."/>
            <person name="Louha S."/>
            <person name="Chalopin D."/>
            <person name="Bennetzen J.L."/>
            <person name="Mauricio R."/>
        </authorList>
    </citation>
    <scope>NUCLEOTIDE SEQUENCE [LARGE SCALE GENOMIC DNA]</scope>
    <source>
        <strain evidence="2">NE01/NJP1002.9</strain>
        <tissue evidence="2">Muscle</tissue>
    </source>
</reference>
<evidence type="ECO:0000256" key="1">
    <source>
        <dbReference type="SAM" id="Coils"/>
    </source>
</evidence>
<proteinExistence type="predicted"/>
<feature type="coiled-coil region" evidence="1">
    <location>
        <begin position="170"/>
        <end position="221"/>
    </location>
</feature>
<evidence type="ECO:0000313" key="2">
    <source>
        <dbReference type="EMBL" id="PWA28713.1"/>
    </source>
</evidence>
<organism evidence="2 3">
    <name type="scientific">Gambusia affinis</name>
    <name type="common">Western mosquitofish</name>
    <name type="synonym">Heterandria affinis</name>
    <dbReference type="NCBI Taxonomy" id="33528"/>
    <lineage>
        <taxon>Eukaryota</taxon>
        <taxon>Metazoa</taxon>
        <taxon>Chordata</taxon>
        <taxon>Craniata</taxon>
        <taxon>Vertebrata</taxon>
        <taxon>Euteleostomi</taxon>
        <taxon>Actinopterygii</taxon>
        <taxon>Neopterygii</taxon>
        <taxon>Teleostei</taxon>
        <taxon>Neoteleostei</taxon>
        <taxon>Acanthomorphata</taxon>
        <taxon>Ovalentaria</taxon>
        <taxon>Atherinomorphae</taxon>
        <taxon>Cyprinodontiformes</taxon>
        <taxon>Poeciliidae</taxon>
        <taxon>Poeciliinae</taxon>
        <taxon>Gambusia</taxon>
    </lineage>
</organism>
<accession>A0A315VZE1</accession>
<name>A0A315VZE1_GAMAF</name>
<protein>
    <submittedName>
        <fullName evidence="2">Uncharacterized protein</fullName>
    </submittedName>
</protein>
<keyword evidence="1" id="KW-0175">Coiled coil</keyword>
<evidence type="ECO:0000313" key="3">
    <source>
        <dbReference type="Proteomes" id="UP000250572"/>
    </source>
</evidence>
<dbReference type="AlphaFoldDB" id="A0A315VZE1"/>
<feature type="coiled-coil region" evidence="1">
    <location>
        <begin position="84"/>
        <end position="143"/>
    </location>
</feature>